<dbReference type="Proteomes" id="UP000000768">
    <property type="component" value="Chromosome 3"/>
</dbReference>
<keyword evidence="2" id="KW-0732">Signal</keyword>
<dbReference type="EMBL" id="CM000762">
    <property type="protein sequence ID" value="OQU86871.1"/>
    <property type="molecule type" value="Genomic_DNA"/>
</dbReference>
<dbReference type="InParanoid" id="A0A1W0VXN8"/>
<reference evidence="3 4" key="1">
    <citation type="journal article" date="2009" name="Nature">
        <title>The Sorghum bicolor genome and the diversification of grasses.</title>
        <authorList>
            <person name="Paterson A.H."/>
            <person name="Bowers J.E."/>
            <person name="Bruggmann R."/>
            <person name="Dubchak I."/>
            <person name="Grimwood J."/>
            <person name="Gundlach H."/>
            <person name="Haberer G."/>
            <person name="Hellsten U."/>
            <person name="Mitros T."/>
            <person name="Poliakov A."/>
            <person name="Schmutz J."/>
            <person name="Spannagl M."/>
            <person name="Tang H."/>
            <person name="Wang X."/>
            <person name="Wicker T."/>
            <person name="Bharti A.K."/>
            <person name="Chapman J."/>
            <person name="Feltus F.A."/>
            <person name="Gowik U."/>
            <person name="Grigoriev I.V."/>
            <person name="Lyons E."/>
            <person name="Maher C.A."/>
            <person name="Martis M."/>
            <person name="Narechania A."/>
            <person name="Otillar R.P."/>
            <person name="Penning B.W."/>
            <person name="Salamov A.A."/>
            <person name="Wang Y."/>
            <person name="Zhang L."/>
            <person name="Carpita N.C."/>
            <person name="Freeling M."/>
            <person name="Gingle A.R."/>
            <person name="Hash C.T."/>
            <person name="Keller B."/>
            <person name="Klein P."/>
            <person name="Kresovich S."/>
            <person name="McCann M.C."/>
            <person name="Ming R."/>
            <person name="Peterson D.G."/>
            <person name="Mehboob-ur-Rahman"/>
            <person name="Ware D."/>
            <person name="Westhoff P."/>
            <person name="Mayer K.F."/>
            <person name="Messing J."/>
            <person name="Rokhsar D.S."/>
        </authorList>
    </citation>
    <scope>NUCLEOTIDE SEQUENCE [LARGE SCALE GENOMIC DNA]</scope>
    <source>
        <strain evidence="4">cv. BTx623</strain>
    </source>
</reference>
<feature type="chain" id="PRO_5013229736" evidence="2">
    <location>
        <begin position="33"/>
        <end position="89"/>
    </location>
</feature>
<feature type="signal peptide" evidence="2">
    <location>
        <begin position="1"/>
        <end position="32"/>
    </location>
</feature>
<feature type="region of interest" description="Disordered" evidence="1">
    <location>
        <begin position="44"/>
        <end position="89"/>
    </location>
</feature>
<name>A0A1W0VXN8_SORBI</name>
<keyword evidence="4" id="KW-1185">Reference proteome</keyword>
<accession>A0A1W0VXN8</accession>
<protein>
    <submittedName>
        <fullName evidence="3">Uncharacterized protein</fullName>
    </submittedName>
</protein>
<organism evidence="3 4">
    <name type="scientific">Sorghum bicolor</name>
    <name type="common">Sorghum</name>
    <name type="synonym">Sorghum vulgare</name>
    <dbReference type="NCBI Taxonomy" id="4558"/>
    <lineage>
        <taxon>Eukaryota</taxon>
        <taxon>Viridiplantae</taxon>
        <taxon>Streptophyta</taxon>
        <taxon>Embryophyta</taxon>
        <taxon>Tracheophyta</taxon>
        <taxon>Spermatophyta</taxon>
        <taxon>Magnoliopsida</taxon>
        <taxon>Liliopsida</taxon>
        <taxon>Poales</taxon>
        <taxon>Poaceae</taxon>
        <taxon>PACMAD clade</taxon>
        <taxon>Panicoideae</taxon>
        <taxon>Andropogonodae</taxon>
        <taxon>Andropogoneae</taxon>
        <taxon>Sorghinae</taxon>
        <taxon>Sorghum</taxon>
    </lineage>
</organism>
<dbReference type="AlphaFoldDB" id="A0A1W0VXN8"/>
<evidence type="ECO:0000256" key="2">
    <source>
        <dbReference type="SAM" id="SignalP"/>
    </source>
</evidence>
<gene>
    <name evidence="3" type="ORF">SORBI_3003G167566</name>
</gene>
<dbReference type="OMA" id="TICRRPR"/>
<proteinExistence type="predicted"/>
<evidence type="ECO:0000256" key="1">
    <source>
        <dbReference type="SAM" id="MobiDB-lite"/>
    </source>
</evidence>
<sequence length="89" mass="9406">MATICRRPRPLLLASVAVTIMLLVMLTGGADAMPARKISMGRFNPPIPIIPTEPFPPPPPRNHPATTHETNDKGGMAATAPVTTAPESK</sequence>
<dbReference type="Gramene" id="OQU86871">
    <property type="protein sequence ID" value="OQU86871"/>
    <property type="gene ID" value="SORBI_3003G167566"/>
</dbReference>
<evidence type="ECO:0000313" key="4">
    <source>
        <dbReference type="Proteomes" id="UP000000768"/>
    </source>
</evidence>
<feature type="compositionally biased region" description="Pro residues" evidence="1">
    <location>
        <begin position="45"/>
        <end position="62"/>
    </location>
</feature>
<reference evidence="4" key="2">
    <citation type="journal article" date="2018" name="Plant J.">
        <title>The Sorghum bicolor reference genome: improved assembly, gene annotations, a transcriptome atlas, and signatures of genome organization.</title>
        <authorList>
            <person name="McCormick R.F."/>
            <person name="Truong S.K."/>
            <person name="Sreedasyam A."/>
            <person name="Jenkins J."/>
            <person name="Shu S."/>
            <person name="Sims D."/>
            <person name="Kennedy M."/>
            <person name="Amirebrahimi M."/>
            <person name="Weers B.D."/>
            <person name="McKinley B."/>
            <person name="Mattison A."/>
            <person name="Morishige D.T."/>
            <person name="Grimwood J."/>
            <person name="Schmutz J."/>
            <person name="Mullet J.E."/>
        </authorList>
    </citation>
    <scope>NUCLEOTIDE SEQUENCE [LARGE SCALE GENOMIC DNA]</scope>
    <source>
        <strain evidence="4">cv. BTx623</strain>
    </source>
</reference>
<evidence type="ECO:0000313" key="3">
    <source>
        <dbReference type="EMBL" id="OQU86871.1"/>
    </source>
</evidence>